<dbReference type="Pfam" id="PF00361">
    <property type="entry name" value="Proton_antipo_M"/>
    <property type="match status" value="1"/>
</dbReference>
<protein>
    <submittedName>
        <fullName evidence="3">Proton-translocating NADH-quinone oxidoreductase, chain M</fullName>
    </submittedName>
</protein>
<feature type="transmembrane region" description="Helical" evidence="1">
    <location>
        <begin position="50"/>
        <end position="71"/>
    </location>
</feature>
<name>T1AIL3_9ZZZZ</name>
<dbReference type="GO" id="GO:0015990">
    <property type="term" value="P:electron transport coupled proton transport"/>
    <property type="evidence" value="ECO:0007669"/>
    <property type="project" value="TreeGrafter"/>
</dbReference>
<feature type="domain" description="NADH:quinone oxidoreductase/Mrp antiporter transmembrane" evidence="2">
    <location>
        <begin position="46"/>
        <end position="85"/>
    </location>
</feature>
<feature type="transmembrane region" description="Helical" evidence="1">
    <location>
        <begin position="29"/>
        <end position="45"/>
    </location>
</feature>
<evidence type="ECO:0000313" key="3">
    <source>
        <dbReference type="EMBL" id="EQD40784.1"/>
    </source>
</evidence>
<gene>
    <name evidence="3" type="ORF">B1B_14795</name>
</gene>
<dbReference type="InterPro" id="IPR001750">
    <property type="entry name" value="ND/Mrp_TM"/>
</dbReference>
<accession>T1AIL3</accession>
<comment type="caution">
    <text evidence="3">The sequence shown here is derived from an EMBL/GenBank/DDBJ whole genome shotgun (WGS) entry which is preliminary data.</text>
</comment>
<organism evidence="3">
    <name type="scientific">mine drainage metagenome</name>
    <dbReference type="NCBI Taxonomy" id="410659"/>
    <lineage>
        <taxon>unclassified sequences</taxon>
        <taxon>metagenomes</taxon>
        <taxon>ecological metagenomes</taxon>
    </lineage>
</organism>
<keyword evidence="1" id="KW-1133">Transmembrane helix</keyword>
<reference evidence="3" key="1">
    <citation type="submission" date="2013-08" db="EMBL/GenBank/DDBJ databases">
        <authorList>
            <person name="Mendez C."/>
            <person name="Richter M."/>
            <person name="Ferrer M."/>
            <person name="Sanchez J."/>
        </authorList>
    </citation>
    <scope>NUCLEOTIDE SEQUENCE</scope>
</reference>
<dbReference type="PANTHER" id="PTHR43507">
    <property type="entry name" value="NADH-UBIQUINONE OXIDOREDUCTASE CHAIN 4"/>
    <property type="match status" value="1"/>
</dbReference>
<feature type="non-terminal residue" evidence="3">
    <location>
        <position position="85"/>
    </location>
</feature>
<dbReference type="GO" id="GO:0048039">
    <property type="term" value="F:ubiquinone binding"/>
    <property type="evidence" value="ECO:0007669"/>
    <property type="project" value="TreeGrafter"/>
</dbReference>
<dbReference type="PANTHER" id="PTHR43507:SF1">
    <property type="entry name" value="NADH-UBIQUINONE OXIDOREDUCTASE CHAIN 4"/>
    <property type="match status" value="1"/>
</dbReference>
<keyword evidence="1" id="KW-0472">Membrane</keyword>
<dbReference type="EMBL" id="AUZY01009825">
    <property type="protein sequence ID" value="EQD40784.1"/>
    <property type="molecule type" value="Genomic_DNA"/>
</dbReference>
<dbReference type="GO" id="GO:0003954">
    <property type="term" value="F:NADH dehydrogenase activity"/>
    <property type="evidence" value="ECO:0007669"/>
    <property type="project" value="TreeGrafter"/>
</dbReference>
<keyword evidence="1" id="KW-0812">Transmembrane</keyword>
<evidence type="ECO:0000259" key="2">
    <source>
        <dbReference type="Pfam" id="PF00361"/>
    </source>
</evidence>
<dbReference type="AlphaFoldDB" id="T1AIL3"/>
<dbReference type="GO" id="GO:0042773">
    <property type="term" value="P:ATP synthesis coupled electron transport"/>
    <property type="evidence" value="ECO:0007669"/>
    <property type="project" value="InterPro"/>
</dbReference>
<sequence length="85" mass="9710">MTFTLLLLTAVIIPISVYSAKDQKYGELFFGLILLSEVGLFGLLISRNFVFFYVFWEIVIVPVFLLIAIYGGEKKEAASLKFFIY</sequence>
<dbReference type="InterPro" id="IPR003918">
    <property type="entry name" value="NADH_UbQ_OxRdtase"/>
</dbReference>
<evidence type="ECO:0000256" key="1">
    <source>
        <dbReference type="SAM" id="Phobius"/>
    </source>
</evidence>
<reference evidence="3" key="2">
    <citation type="journal article" date="2014" name="ISME J.">
        <title>Microbial stratification in low pH oxic and suboxic macroscopic growths along an acid mine drainage.</title>
        <authorList>
            <person name="Mendez-Garcia C."/>
            <person name="Mesa V."/>
            <person name="Sprenger R.R."/>
            <person name="Richter M."/>
            <person name="Diez M.S."/>
            <person name="Solano J."/>
            <person name="Bargiela R."/>
            <person name="Golyshina O.V."/>
            <person name="Manteca A."/>
            <person name="Ramos J.L."/>
            <person name="Gallego J.R."/>
            <person name="Llorente I."/>
            <person name="Martins Dos Santos V.A."/>
            <person name="Jensen O.N."/>
            <person name="Pelaez A.I."/>
            <person name="Sanchez J."/>
            <person name="Ferrer M."/>
        </authorList>
    </citation>
    <scope>NUCLEOTIDE SEQUENCE</scope>
</reference>
<proteinExistence type="predicted"/>
<dbReference type="GO" id="GO:0008137">
    <property type="term" value="F:NADH dehydrogenase (ubiquinone) activity"/>
    <property type="evidence" value="ECO:0007669"/>
    <property type="project" value="InterPro"/>
</dbReference>